<protein>
    <recommendedName>
        <fullName evidence="4">Membrane protein 6-pyruvoyl-tetrahydropterin synthase-related domain-containing protein</fullName>
    </recommendedName>
</protein>
<reference evidence="2 3" key="1">
    <citation type="submission" date="2021-11" db="EMBL/GenBank/DDBJ databases">
        <title>Comparative genomics of bee honey and flower isolates.</title>
        <authorList>
            <person name="Bechtner J.D."/>
            <person name="Gallus M.K."/>
            <person name="Ehrmann M."/>
        </authorList>
    </citation>
    <scope>NUCLEOTIDE SEQUENCE [LARGE SCALE GENOMIC DNA]</scope>
    <source>
        <strain evidence="2 3">M161</strain>
    </source>
</reference>
<feature type="transmembrane region" description="Helical" evidence="1">
    <location>
        <begin position="122"/>
        <end position="143"/>
    </location>
</feature>
<dbReference type="RefSeq" id="WP_248601791.1">
    <property type="nucleotide sequence ID" value="NZ_JAJIAO010000005.1"/>
</dbReference>
<dbReference type="EMBL" id="JAJIAO010000005">
    <property type="protein sequence ID" value="MCK8624927.1"/>
    <property type="molecule type" value="Genomic_DNA"/>
</dbReference>
<feature type="transmembrane region" description="Helical" evidence="1">
    <location>
        <begin position="12"/>
        <end position="37"/>
    </location>
</feature>
<evidence type="ECO:0008006" key="4">
    <source>
        <dbReference type="Google" id="ProtNLM"/>
    </source>
</evidence>
<keyword evidence="3" id="KW-1185">Reference proteome</keyword>
<feature type="transmembrane region" description="Helical" evidence="1">
    <location>
        <begin position="291"/>
        <end position="311"/>
    </location>
</feature>
<feature type="transmembrane region" description="Helical" evidence="1">
    <location>
        <begin position="216"/>
        <end position="236"/>
    </location>
</feature>
<keyword evidence="1" id="KW-0472">Membrane</keyword>
<feature type="transmembrane region" description="Helical" evidence="1">
    <location>
        <begin position="515"/>
        <end position="537"/>
    </location>
</feature>
<evidence type="ECO:0000256" key="1">
    <source>
        <dbReference type="SAM" id="Phobius"/>
    </source>
</evidence>
<name>A0ABT0I2I0_9LACO</name>
<organism evidence="2 3">
    <name type="scientific">Apilactobacillus xinyiensis</name>
    <dbReference type="NCBI Taxonomy" id="2841032"/>
    <lineage>
        <taxon>Bacteria</taxon>
        <taxon>Bacillati</taxon>
        <taxon>Bacillota</taxon>
        <taxon>Bacilli</taxon>
        <taxon>Lactobacillales</taxon>
        <taxon>Lactobacillaceae</taxon>
        <taxon>Apilactobacillus</taxon>
    </lineage>
</organism>
<dbReference type="Proteomes" id="UP001522905">
    <property type="component" value="Unassembled WGS sequence"/>
</dbReference>
<feature type="transmembrane region" description="Helical" evidence="1">
    <location>
        <begin position="180"/>
        <end position="204"/>
    </location>
</feature>
<evidence type="ECO:0000313" key="2">
    <source>
        <dbReference type="EMBL" id="MCK8624927.1"/>
    </source>
</evidence>
<evidence type="ECO:0000313" key="3">
    <source>
        <dbReference type="Proteomes" id="UP001522905"/>
    </source>
</evidence>
<gene>
    <name evidence="2" type="ORF">LNP07_05285</name>
</gene>
<accession>A0ABT0I2I0</accession>
<comment type="caution">
    <text evidence="2">The sequence shown here is derived from an EMBL/GenBank/DDBJ whole genome shotgun (WGS) entry which is preliminary data.</text>
</comment>
<keyword evidence="1" id="KW-0812">Transmembrane</keyword>
<feature type="transmembrane region" description="Helical" evidence="1">
    <location>
        <begin position="149"/>
        <end position="168"/>
    </location>
</feature>
<proteinExistence type="predicted"/>
<feature type="transmembrane region" description="Helical" evidence="1">
    <location>
        <begin position="323"/>
        <end position="345"/>
    </location>
</feature>
<feature type="transmembrane region" description="Helical" evidence="1">
    <location>
        <begin position="351"/>
        <end position="368"/>
    </location>
</feature>
<sequence>MVNYLKNKYIKNTIIIASFFLIAVMTCLILFVCRFWLFGYDGPFHWQRFLTFKNNIFSNYDLSSTMGSAVMSFYPKLNLVSIGILSIFIKNTWLLLYANFIFQIFIGLNIAYYTCQKYTKKFLVSYIFAFVFMTAMPIINWYFGLLDLGLITAYLFLPLVLFGTLNFIEKNKYIELAIGLTLIFMSHILTFVFASLFVFIFFLFNVHNFKLVDYLNILKISFLVLCTNAFYWLMIVRLEWFNQINKPHFQTLQGFPESTMYIEKNGLVQVLIIMGLGIFFFEKFSKINKQIYLVTVIVTILSSRIIPWHLLDHTPVGVIQFPTRFMILALLTTSYLIAVMGSIVLKSMSDWKIYFAISALAILCMNLYNQWGTMNTAYFSSWGSKVVNNRLVSYRIDNGKHIKVTDIDTGDFADYVPKSNLMRYIDVYYHTGYDEEKNPIIFNANGNGELRFNNDALKKRLHLPFIGYKGQQYNVSLNGKKVNYYLDKEQVITIKNVSKGVKTIKITLVKGLIDYLAYILTAMGLLTYLFIGFKYLLKNYLKVRK</sequence>
<keyword evidence="1" id="KW-1133">Transmembrane helix</keyword>